<dbReference type="GeneID" id="23861571"/>
<accession>C9ZPT4</accession>
<evidence type="ECO:0008006" key="4">
    <source>
        <dbReference type="Google" id="ProtNLM"/>
    </source>
</evidence>
<evidence type="ECO:0000256" key="1">
    <source>
        <dbReference type="SAM" id="SignalP"/>
    </source>
</evidence>
<evidence type="ECO:0000313" key="2">
    <source>
        <dbReference type="EMBL" id="CBH11412.1"/>
    </source>
</evidence>
<dbReference type="EMBL" id="FN554968">
    <property type="protein sequence ID" value="CBH11412.1"/>
    <property type="molecule type" value="Genomic_DNA"/>
</dbReference>
<dbReference type="Proteomes" id="UP000002316">
    <property type="component" value="Chromosome 5"/>
</dbReference>
<dbReference type="AlphaFoldDB" id="C9ZPT4"/>
<feature type="signal peptide" evidence="1">
    <location>
        <begin position="1"/>
        <end position="19"/>
    </location>
</feature>
<proteinExistence type="predicted"/>
<name>C9ZPT4_TRYB9</name>
<feature type="chain" id="PRO_5003004683" description="T. brucei spp.-specific protein" evidence="1">
    <location>
        <begin position="20"/>
        <end position="122"/>
    </location>
</feature>
<keyword evidence="1" id="KW-0732">Signal</keyword>
<gene>
    <name evidence="2" type="ORF">TbgDal_V5520</name>
</gene>
<reference evidence="3" key="1">
    <citation type="journal article" date="2010" name="PLoS Negl. Trop. Dis.">
        <title>The genome sequence of Trypanosoma brucei gambiense, causative agent of chronic human african trypanosomiasis.</title>
        <authorList>
            <person name="Jackson A.P."/>
            <person name="Sanders M."/>
            <person name="Berry A."/>
            <person name="McQuillan J."/>
            <person name="Aslett M.A."/>
            <person name="Quail M.A."/>
            <person name="Chukualim B."/>
            <person name="Capewell P."/>
            <person name="MacLeod A."/>
            <person name="Melville S.E."/>
            <person name="Gibson W."/>
            <person name="Barry J.D."/>
            <person name="Berriman M."/>
            <person name="Hertz-Fowler C."/>
        </authorList>
    </citation>
    <scope>NUCLEOTIDE SEQUENCE [LARGE SCALE GENOMIC DNA]</scope>
    <source>
        <strain evidence="3">MHOM/CI/86/DAL972</strain>
    </source>
</reference>
<protein>
    <recommendedName>
        <fullName evidence="4">T. brucei spp.-specific protein</fullName>
    </recommendedName>
</protein>
<dbReference type="RefSeq" id="XP_011773699.1">
    <property type="nucleotide sequence ID" value="XM_011775397.1"/>
</dbReference>
<evidence type="ECO:0000313" key="3">
    <source>
        <dbReference type="Proteomes" id="UP000002316"/>
    </source>
</evidence>
<sequence length="122" mass="13694">MSPLLPVCALVVAPRRVFILHLLALNLCSQMKRRPSPLSSGEDLPPLKHRSSICCAARCQEKGKKCALHTCTNELKNWRIKDQIDPSSPFAVCRLSECPCPYSLSLKLLFVFGRGHSYKRES</sequence>
<organism evidence="2 3">
    <name type="scientific">Trypanosoma brucei gambiense (strain MHOM/CI/86/DAL972)</name>
    <dbReference type="NCBI Taxonomy" id="679716"/>
    <lineage>
        <taxon>Eukaryota</taxon>
        <taxon>Discoba</taxon>
        <taxon>Euglenozoa</taxon>
        <taxon>Kinetoplastea</taxon>
        <taxon>Metakinetoplastina</taxon>
        <taxon>Trypanosomatida</taxon>
        <taxon>Trypanosomatidae</taxon>
        <taxon>Trypanosoma</taxon>
    </lineage>
</organism>
<dbReference type="KEGG" id="tbg:TbgDal_V5520"/>